<proteinExistence type="predicted"/>
<dbReference type="EMBL" id="JBJKFK010000048">
    <property type="protein sequence ID" value="KAL3320497.1"/>
    <property type="molecule type" value="Genomic_DNA"/>
</dbReference>
<evidence type="ECO:0000313" key="3">
    <source>
        <dbReference type="Proteomes" id="UP001626550"/>
    </source>
</evidence>
<protein>
    <submittedName>
        <fullName evidence="2">Uncharacterized protein</fullName>
    </submittedName>
</protein>
<organism evidence="2 3">
    <name type="scientific">Cichlidogyrus casuarinus</name>
    <dbReference type="NCBI Taxonomy" id="1844966"/>
    <lineage>
        <taxon>Eukaryota</taxon>
        <taxon>Metazoa</taxon>
        <taxon>Spiralia</taxon>
        <taxon>Lophotrochozoa</taxon>
        <taxon>Platyhelminthes</taxon>
        <taxon>Monogenea</taxon>
        <taxon>Monopisthocotylea</taxon>
        <taxon>Dactylogyridea</taxon>
        <taxon>Ancyrocephalidae</taxon>
        <taxon>Cichlidogyrus</taxon>
    </lineage>
</organism>
<keyword evidence="1" id="KW-0472">Membrane</keyword>
<keyword evidence="3" id="KW-1185">Reference proteome</keyword>
<gene>
    <name evidence="2" type="ORF">Ciccas_000824</name>
</gene>
<keyword evidence="1" id="KW-1133">Transmembrane helix</keyword>
<keyword evidence="1" id="KW-0812">Transmembrane</keyword>
<accession>A0ABD2QMZ0</accession>
<evidence type="ECO:0000313" key="2">
    <source>
        <dbReference type="EMBL" id="KAL3320497.1"/>
    </source>
</evidence>
<evidence type="ECO:0000256" key="1">
    <source>
        <dbReference type="SAM" id="Phobius"/>
    </source>
</evidence>
<name>A0ABD2QMZ0_9PLAT</name>
<comment type="caution">
    <text evidence="2">The sequence shown here is derived from an EMBL/GenBank/DDBJ whole genome shotgun (WGS) entry which is preliminary data.</text>
</comment>
<dbReference type="Proteomes" id="UP001626550">
    <property type="component" value="Unassembled WGS sequence"/>
</dbReference>
<sequence length="238" mass="25780">MTQAFLLACIFAEDGSTVFGNRYCKASPWSDAFQPNRAEIKGAEVQTQKSAWEGIRNWIHRQHLVTIIIISVIIGISIIALACIVFGCITRKRHRHSKTTLLNVQMDTDASMKQPLMQGPNSAHLMSLAPINGPASPYVGAPSDMYGGCSYAMVAKYPTVSATASPMPNSSLGPQHLAFSGTMSPMLGVNPAATYYNTSATSYVRMWDSGSSGSFLACYTGRDQAGLQTMSQVHEERM</sequence>
<reference evidence="2 3" key="1">
    <citation type="submission" date="2024-11" db="EMBL/GenBank/DDBJ databases">
        <title>Adaptive evolution of stress response genes in parasites aligns with host niche diversity.</title>
        <authorList>
            <person name="Hahn C."/>
            <person name="Resl P."/>
        </authorList>
    </citation>
    <scope>NUCLEOTIDE SEQUENCE [LARGE SCALE GENOMIC DNA]</scope>
    <source>
        <strain evidence="2">EGGRZ-B1_66</strain>
        <tissue evidence="2">Body</tissue>
    </source>
</reference>
<feature type="transmembrane region" description="Helical" evidence="1">
    <location>
        <begin position="64"/>
        <end position="89"/>
    </location>
</feature>
<dbReference type="AlphaFoldDB" id="A0ABD2QMZ0"/>